<protein>
    <recommendedName>
        <fullName evidence="4">DUF541 domain-containing protein</fullName>
    </recommendedName>
</protein>
<reference evidence="2 3" key="1">
    <citation type="submission" date="2019-07" db="EMBL/GenBank/DDBJ databases">
        <title>Microbispora hainanensis DSM 45428.</title>
        <authorList>
            <person name="Thawai C."/>
        </authorList>
    </citation>
    <scope>NUCLEOTIDE SEQUENCE [LARGE SCALE GENOMIC DNA]</scope>
    <source>
        <strain evidence="2 3">DSM 45428</strain>
    </source>
</reference>
<evidence type="ECO:0000313" key="2">
    <source>
        <dbReference type="EMBL" id="TQS17207.1"/>
    </source>
</evidence>
<evidence type="ECO:0000313" key="3">
    <source>
        <dbReference type="Proteomes" id="UP000316541"/>
    </source>
</evidence>
<accession>A0A544YKD5</accession>
<dbReference type="PROSITE" id="PS51257">
    <property type="entry name" value="PROKAR_LIPOPROTEIN"/>
    <property type="match status" value="1"/>
</dbReference>
<gene>
    <name evidence="2" type="ORF">FLX08_30765</name>
</gene>
<dbReference type="EMBL" id="VIRM01000049">
    <property type="protein sequence ID" value="TQS17207.1"/>
    <property type="molecule type" value="Genomic_DNA"/>
</dbReference>
<sequence>MTRSLLAVIAALVTLCACGGSGAGPASTVAGTETIVLPRADQPAAHRPTLERLKREAAESGRPLEEVVRRYATRMAATASSRPTDFEGYDPAATEPGVAIDGIPYAELVDLGTIARSEGISYEEALDRFGSQLSNQGVIDELNAEFPDEISGVRYVDDQRGLRVGFKGHIPARAIELTKTLPVEVTLIGGKGFSAAELRRAQDAVVARLRSRSEVATMTAHADEETGRVKVVVQPKVMPDDTEQFTRALRLPQPDNPYITVEVTVSAESVAPRLQ</sequence>
<feature type="chain" id="PRO_5022019119" description="DUF541 domain-containing protein" evidence="1">
    <location>
        <begin position="24"/>
        <end position="275"/>
    </location>
</feature>
<keyword evidence="1" id="KW-0732">Signal</keyword>
<proteinExistence type="predicted"/>
<evidence type="ECO:0008006" key="4">
    <source>
        <dbReference type="Google" id="ProtNLM"/>
    </source>
</evidence>
<comment type="caution">
    <text evidence="2">The sequence shown here is derived from an EMBL/GenBank/DDBJ whole genome shotgun (WGS) entry which is preliminary data.</text>
</comment>
<organism evidence="2 3">
    <name type="scientific">Microbispora hainanensis</name>
    <dbReference type="NCBI Taxonomy" id="568844"/>
    <lineage>
        <taxon>Bacteria</taxon>
        <taxon>Bacillati</taxon>
        <taxon>Actinomycetota</taxon>
        <taxon>Actinomycetes</taxon>
        <taxon>Streptosporangiales</taxon>
        <taxon>Streptosporangiaceae</taxon>
        <taxon>Microbispora</taxon>
    </lineage>
</organism>
<name>A0A544YKD5_9ACTN</name>
<dbReference type="Proteomes" id="UP000316541">
    <property type="component" value="Unassembled WGS sequence"/>
</dbReference>
<evidence type="ECO:0000256" key="1">
    <source>
        <dbReference type="SAM" id="SignalP"/>
    </source>
</evidence>
<dbReference type="RefSeq" id="WP_142623767.1">
    <property type="nucleotide sequence ID" value="NZ_VIRM01000049.1"/>
</dbReference>
<feature type="signal peptide" evidence="1">
    <location>
        <begin position="1"/>
        <end position="23"/>
    </location>
</feature>
<dbReference type="AlphaFoldDB" id="A0A544YKD5"/>